<feature type="domain" description="DUF559" evidence="1">
    <location>
        <begin position="222"/>
        <end position="278"/>
    </location>
</feature>
<sequence>MSSLDGALDALGGVAAAAHLHTALSRIEVDRAIRQGRLFRVRRGWVARPDADPELIAAVRCGGVLSCVSALARRQVWVGAGAGATDAGPAAIHVRVPRFAKNLPDAGQNATLHRTWPRLALPEPRGALDDVANALVHAVQCQQWRDAVATLDSVMFRRLMRPEQVKSLLAPLPATFSRYLVICDGRAESGLESLVRLLLRSVGIHARVQVRIDGVGRVDLLVGDRLVIETDGREWHSDARSFAADKRRDLALAERGYKVLRLSYQHVVHEQERVLATVRGIVARGDHRWSARHRRTVPLGR</sequence>
<dbReference type="InterPro" id="IPR007569">
    <property type="entry name" value="DUF559"/>
</dbReference>
<name>A0ABP5R013_9MICO</name>
<organism evidence="2 3">
    <name type="scientific">Herbiconiux moechotypicola</name>
    <dbReference type="NCBI Taxonomy" id="637393"/>
    <lineage>
        <taxon>Bacteria</taxon>
        <taxon>Bacillati</taxon>
        <taxon>Actinomycetota</taxon>
        <taxon>Actinomycetes</taxon>
        <taxon>Micrococcales</taxon>
        <taxon>Microbacteriaceae</taxon>
        <taxon>Herbiconiux</taxon>
    </lineage>
</organism>
<dbReference type="Proteomes" id="UP001500929">
    <property type="component" value="Unassembled WGS sequence"/>
</dbReference>
<keyword evidence="3" id="KW-1185">Reference proteome</keyword>
<comment type="caution">
    <text evidence="2">The sequence shown here is derived from an EMBL/GenBank/DDBJ whole genome shotgun (WGS) entry which is preliminary data.</text>
</comment>
<accession>A0ABP5R013</accession>
<reference evidence="3" key="1">
    <citation type="journal article" date="2019" name="Int. J. Syst. Evol. Microbiol.">
        <title>The Global Catalogue of Microorganisms (GCM) 10K type strain sequencing project: providing services to taxonomists for standard genome sequencing and annotation.</title>
        <authorList>
            <consortium name="The Broad Institute Genomics Platform"/>
            <consortium name="The Broad Institute Genome Sequencing Center for Infectious Disease"/>
            <person name="Wu L."/>
            <person name="Ma J."/>
        </authorList>
    </citation>
    <scope>NUCLEOTIDE SEQUENCE [LARGE SCALE GENOMIC DNA]</scope>
    <source>
        <strain evidence="3">JCM 16117</strain>
    </source>
</reference>
<proteinExistence type="predicted"/>
<evidence type="ECO:0000313" key="3">
    <source>
        <dbReference type="Proteomes" id="UP001500929"/>
    </source>
</evidence>
<dbReference type="Gene3D" id="3.40.960.10">
    <property type="entry name" value="VSR Endonuclease"/>
    <property type="match status" value="1"/>
</dbReference>
<dbReference type="SUPFAM" id="SSF52980">
    <property type="entry name" value="Restriction endonuclease-like"/>
    <property type="match status" value="1"/>
</dbReference>
<dbReference type="EMBL" id="BAAAQY010000012">
    <property type="protein sequence ID" value="GAA2245944.1"/>
    <property type="molecule type" value="Genomic_DNA"/>
</dbReference>
<protein>
    <recommendedName>
        <fullName evidence="1">DUF559 domain-containing protein</fullName>
    </recommendedName>
</protein>
<dbReference type="InterPro" id="IPR011335">
    <property type="entry name" value="Restrct_endonuc-II-like"/>
</dbReference>
<dbReference type="Pfam" id="PF04480">
    <property type="entry name" value="DUF559"/>
    <property type="match status" value="1"/>
</dbReference>
<evidence type="ECO:0000313" key="2">
    <source>
        <dbReference type="EMBL" id="GAA2245944.1"/>
    </source>
</evidence>
<dbReference type="RefSeq" id="WP_259480741.1">
    <property type="nucleotide sequence ID" value="NZ_BAAAQY010000012.1"/>
</dbReference>
<evidence type="ECO:0000259" key="1">
    <source>
        <dbReference type="Pfam" id="PF04480"/>
    </source>
</evidence>
<gene>
    <name evidence="2" type="ORF">GCM10009851_34140</name>
</gene>